<dbReference type="EMBL" id="ML208305">
    <property type="protein sequence ID" value="TFK70940.1"/>
    <property type="molecule type" value="Genomic_DNA"/>
</dbReference>
<organism evidence="1 2">
    <name type="scientific">Pluteus cervinus</name>
    <dbReference type="NCBI Taxonomy" id="181527"/>
    <lineage>
        <taxon>Eukaryota</taxon>
        <taxon>Fungi</taxon>
        <taxon>Dikarya</taxon>
        <taxon>Basidiomycota</taxon>
        <taxon>Agaricomycotina</taxon>
        <taxon>Agaricomycetes</taxon>
        <taxon>Agaricomycetidae</taxon>
        <taxon>Agaricales</taxon>
        <taxon>Pluteineae</taxon>
        <taxon>Pluteaceae</taxon>
        <taxon>Pluteus</taxon>
    </lineage>
</organism>
<accession>A0ACD3AZI8</accession>
<protein>
    <submittedName>
        <fullName evidence="1">Uncharacterized protein</fullName>
    </submittedName>
</protein>
<sequence length="100" mass="11014">MAPRLGCKTRCPTILMGYLLADLHVQGKHLFSKARSNANVYFERDDRRTGEISGSGDDDELPSSNSPLSKFNGTQEGCALFSPEASVMFGLKVHQKHCLQ</sequence>
<dbReference type="Proteomes" id="UP000308600">
    <property type="component" value="Unassembled WGS sequence"/>
</dbReference>
<reference evidence="1 2" key="1">
    <citation type="journal article" date="2019" name="Nat. Ecol. Evol.">
        <title>Megaphylogeny resolves global patterns of mushroom evolution.</title>
        <authorList>
            <person name="Varga T."/>
            <person name="Krizsan K."/>
            <person name="Foldi C."/>
            <person name="Dima B."/>
            <person name="Sanchez-Garcia M."/>
            <person name="Sanchez-Ramirez S."/>
            <person name="Szollosi G.J."/>
            <person name="Szarkandi J.G."/>
            <person name="Papp V."/>
            <person name="Albert L."/>
            <person name="Andreopoulos W."/>
            <person name="Angelini C."/>
            <person name="Antonin V."/>
            <person name="Barry K.W."/>
            <person name="Bougher N.L."/>
            <person name="Buchanan P."/>
            <person name="Buyck B."/>
            <person name="Bense V."/>
            <person name="Catcheside P."/>
            <person name="Chovatia M."/>
            <person name="Cooper J."/>
            <person name="Damon W."/>
            <person name="Desjardin D."/>
            <person name="Finy P."/>
            <person name="Geml J."/>
            <person name="Haridas S."/>
            <person name="Hughes K."/>
            <person name="Justo A."/>
            <person name="Karasinski D."/>
            <person name="Kautmanova I."/>
            <person name="Kiss B."/>
            <person name="Kocsube S."/>
            <person name="Kotiranta H."/>
            <person name="LaButti K.M."/>
            <person name="Lechner B.E."/>
            <person name="Liimatainen K."/>
            <person name="Lipzen A."/>
            <person name="Lukacs Z."/>
            <person name="Mihaltcheva S."/>
            <person name="Morgado L.N."/>
            <person name="Niskanen T."/>
            <person name="Noordeloos M.E."/>
            <person name="Ohm R.A."/>
            <person name="Ortiz-Santana B."/>
            <person name="Ovrebo C."/>
            <person name="Racz N."/>
            <person name="Riley R."/>
            <person name="Savchenko A."/>
            <person name="Shiryaev A."/>
            <person name="Soop K."/>
            <person name="Spirin V."/>
            <person name="Szebenyi C."/>
            <person name="Tomsovsky M."/>
            <person name="Tulloss R.E."/>
            <person name="Uehling J."/>
            <person name="Grigoriev I.V."/>
            <person name="Vagvolgyi C."/>
            <person name="Papp T."/>
            <person name="Martin F.M."/>
            <person name="Miettinen O."/>
            <person name="Hibbett D.S."/>
            <person name="Nagy L.G."/>
        </authorList>
    </citation>
    <scope>NUCLEOTIDE SEQUENCE [LARGE SCALE GENOMIC DNA]</scope>
    <source>
        <strain evidence="1 2">NL-1719</strain>
    </source>
</reference>
<evidence type="ECO:0000313" key="1">
    <source>
        <dbReference type="EMBL" id="TFK70940.1"/>
    </source>
</evidence>
<name>A0ACD3AZI8_9AGAR</name>
<evidence type="ECO:0000313" key="2">
    <source>
        <dbReference type="Proteomes" id="UP000308600"/>
    </source>
</evidence>
<keyword evidence="2" id="KW-1185">Reference proteome</keyword>
<gene>
    <name evidence="1" type="ORF">BDN72DRAFT_496008</name>
</gene>
<proteinExistence type="predicted"/>